<keyword evidence="8" id="KW-1185">Reference proteome</keyword>
<reference evidence="8" key="1">
    <citation type="journal article" date="2014" name="Genome Announc.">
        <title>Genome sequence and annotation of Acremonium chrysogenum, producer of the beta-lactam antibiotic cephalosporin C.</title>
        <authorList>
            <person name="Terfehr D."/>
            <person name="Dahlmann T.A."/>
            <person name="Specht T."/>
            <person name="Zadra I."/>
            <person name="Kuernsteiner H."/>
            <person name="Kueck U."/>
        </authorList>
    </citation>
    <scope>NUCLEOTIDE SEQUENCE [LARGE SCALE GENOMIC DNA]</scope>
    <source>
        <strain evidence="8">ATCC 11550 / CBS 779.69 / DSM 880 / IAM 14645 / JCM 23072 / IMI 49137</strain>
    </source>
</reference>
<keyword evidence="2" id="KW-0812">Transmembrane</keyword>
<dbReference type="GO" id="GO:0005741">
    <property type="term" value="C:mitochondrial outer membrane"/>
    <property type="evidence" value="ECO:0007669"/>
    <property type="project" value="TreeGrafter"/>
</dbReference>
<dbReference type="InterPro" id="IPR013946">
    <property type="entry name" value="NCA2-like"/>
</dbReference>
<keyword evidence="3" id="KW-1133">Transmembrane helix</keyword>
<dbReference type="Proteomes" id="UP000029964">
    <property type="component" value="Unassembled WGS sequence"/>
</dbReference>
<feature type="region of interest" description="Disordered" evidence="6">
    <location>
        <begin position="31"/>
        <end position="50"/>
    </location>
</feature>
<keyword evidence="4" id="KW-0496">Mitochondrion</keyword>
<sequence length="688" mass="77070">MSSLVADHIQRLDAHLDRLLDLSEVVSSEASSEETQVVSSEAGSEESEDHVRKPLLRPLFGIADAVSGPGQDNLLAIIQSLSTTNSSKPLLGLDRIKQLLTRSGLPDRFFDHGEELTTQSSYHLLISWLVVAKAAVQLHGVVLNTLLDQIIPLNNDIWYWDEVLNSYTYSSLYIVQTSPWRFAAWSLDIYRDSIARIRSSSAQESAELFVNATHTGLSQQWDHFYSIVRESIRDRSFANVQRKVLSPVAFARAEARRKQVHLRKLRELTACGLGVLMSEGFQFVQEDDKVTFHDYEDLKGTVERSIALMDMVLKEVCHIDLSTSDFEEKVFAGVDSDPDVSLSNDTAMASRQPAVLGRRLLYIIEKSLPGHAIDIGAVVSDNGRPPRLVRYWLPGVVGLLSSTTVLQILVNRKADIIDWIADFGATARDFWFNWVIEPMHKVVQTIRHDSSSEIAILSRDSLRADRESLERMVVDFAIDKPHFAEATGSSLSEAQIDAIRTKVAEGDVTPVLRAYERDLRTPFKGAIRGDLVRSLLIQVQKTKVDLEVAMTGIDSLLKSQELVFGFVGMTPGMLVSIGVWRYLRGVFGGRTCQRKSTKAIQAIRVLRNIDRILSEAGPAQPNSHLSYKDHGLLLCEVHTLKSLAGTLMPRNIEKEFQEDLSDLAKMKGIQVQISALARLRWAYARWLQ</sequence>
<feature type="compositionally biased region" description="Low complexity" evidence="6">
    <location>
        <begin position="31"/>
        <end position="42"/>
    </location>
</feature>
<protein>
    <submittedName>
        <fullName evidence="7">Nuclear control of ATPase protein-like protein</fullName>
    </submittedName>
</protein>
<evidence type="ECO:0000256" key="4">
    <source>
        <dbReference type="ARBA" id="ARBA00023128"/>
    </source>
</evidence>
<dbReference type="HOGENOM" id="CLU_008227_1_0_1"/>
<dbReference type="OrthoDB" id="413313at2759"/>
<dbReference type="PANTHER" id="PTHR28234">
    <property type="entry name" value="NUCLEAR CONTROL OF ATPASE PROTEIN 2"/>
    <property type="match status" value="1"/>
</dbReference>
<evidence type="ECO:0000256" key="5">
    <source>
        <dbReference type="ARBA" id="ARBA00023136"/>
    </source>
</evidence>
<keyword evidence="5" id="KW-0472">Membrane</keyword>
<evidence type="ECO:0000313" key="8">
    <source>
        <dbReference type="Proteomes" id="UP000029964"/>
    </source>
</evidence>
<dbReference type="PANTHER" id="PTHR28234:SF1">
    <property type="entry name" value="NUCLEAR CONTROL OF ATPASE PROTEIN 2"/>
    <property type="match status" value="1"/>
</dbReference>
<dbReference type="EMBL" id="JPKY01000007">
    <property type="protein sequence ID" value="KFH47798.1"/>
    <property type="molecule type" value="Genomic_DNA"/>
</dbReference>
<evidence type="ECO:0000256" key="3">
    <source>
        <dbReference type="ARBA" id="ARBA00022989"/>
    </source>
</evidence>
<evidence type="ECO:0000256" key="6">
    <source>
        <dbReference type="SAM" id="MobiDB-lite"/>
    </source>
</evidence>
<accession>A0A086TEL6</accession>
<evidence type="ECO:0000256" key="1">
    <source>
        <dbReference type="ARBA" id="ARBA00004225"/>
    </source>
</evidence>
<proteinExistence type="predicted"/>
<evidence type="ECO:0000256" key="2">
    <source>
        <dbReference type="ARBA" id="ARBA00022692"/>
    </source>
</evidence>
<comment type="subcellular location">
    <subcellularLocation>
        <location evidence="1">Mitochondrion membrane</location>
        <topology evidence="1">Multi-pass membrane protein</topology>
    </subcellularLocation>
</comment>
<dbReference type="AlphaFoldDB" id="A0A086TEL6"/>
<comment type="caution">
    <text evidence="7">The sequence shown here is derived from an EMBL/GenBank/DDBJ whole genome shotgun (WGS) entry which is preliminary data.</text>
</comment>
<name>A0A086TEL6_HAPC1</name>
<organism evidence="7 8">
    <name type="scientific">Hapsidospora chrysogenum (strain ATCC 11550 / CBS 779.69 / DSM 880 / IAM 14645 / JCM 23072 / IMI 49137)</name>
    <name type="common">Acremonium chrysogenum</name>
    <dbReference type="NCBI Taxonomy" id="857340"/>
    <lineage>
        <taxon>Eukaryota</taxon>
        <taxon>Fungi</taxon>
        <taxon>Dikarya</taxon>
        <taxon>Ascomycota</taxon>
        <taxon>Pezizomycotina</taxon>
        <taxon>Sordariomycetes</taxon>
        <taxon>Hypocreomycetidae</taxon>
        <taxon>Hypocreales</taxon>
        <taxon>Bionectriaceae</taxon>
        <taxon>Hapsidospora</taxon>
    </lineage>
</organism>
<gene>
    <name evidence="7" type="ORF">ACRE_013120</name>
</gene>
<dbReference type="STRING" id="857340.A0A086TEL6"/>
<dbReference type="Pfam" id="PF08637">
    <property type="entry name" value="NCA2"/>
    <property type="match status" value="1"/>
</dbReference>
<evidence type="ECO:0000313" key="7">
    <source>
        <dbReference type="EMBL" id="KFH47798.1"/>
    </source>
</evidence>